<proteinExistence type="inferred from homology"/>
<keyword evidence="2" id="KW-1133">Transmembrane helix</keyword>
<dbReference type="PANTHER" id="PTHR10566:SF113">
    <property type="entry name" value="PROTEIN ACTIVITY OF BC1 COMPLEX KINASE 7, CHLOROPLASTIC"/>
    <property type="match status" value="1"/>
</dbReference>
<evidence type="ECO:0000256" key="1">
    <source>
        <dbReference type="ARBA" id="ARBA00009670"/>
    </source>
</evidence>
<gene>
    <name evidence="4" type="ORF">H5P28_06855</name>
</gene>
<evidence type="ECO:0000256" key="2">
    <source>
        <dbReference type="SAM" id="Phobius"/>
    </source>
</evidence>
<dbReference type="PANTHER" id="PTHR10566">
    <property type="entry name" value="CHAPERONE-ACTIVITY OF BC1 COMPLEX CABC1 -RELATED"/>
    <property type="match status" value="1"/>
</dbReference>
<comment type="similarity">
    <text evidence="1">Belongs to the protein kinase superfamily. ADCK protein kinase family.</text>
</comment>
<keyword evidence="5" id="KW-1185">Reference proteome</keyword>
<dbReference type="InterPro" id="IPR011009">
    <property type="entry name" value="Kinase-like_dom_sf"/>
</dbReference>
<sequence>MTLLNPLDLYSNAVRTKEIVTVLVRHGFGDLLEQLPIPRGWIKRFIPADAQHLNLWQRIRVVLEDLGPTFVKFGQILSTRPDVLPEPLIAELKLLRSKVKAVPFEQMQPILLSELGEETGTHFSEFDETPVACGSIGQVYRARLRRDGSVVAVKVQRPNLKKPIKADIEIIGWLARLLHDKVEELRPYDLPDIVAETGKGIMQELDFTIECRNAQLFNALNPDPEHVFAPHVYDEFTTARLSVCEWVDGVSPGDPSITPEEGKELARIGGNSIFQQIVITGFFHADPHGGNILITPERRLCFIDWGLAGQLTRQMRYFLADLFAAIASSDPEKVVRVVNVMAVGKDRLDEIKLEKETGFVLRKYQNKFGKSEPVGEIVLELLYVFGVNGITLARDYSLLAKAIVSIEESGLDLDPSFDIRTIARPYLKKLAYERWNPINLLKQNWWGLQGHFARLRELPGEVQRFFRKMEDGDIAIKLKHEGFESLISSFDSGINRLSFSLIIAALLIGSSFIISGTIQAGHASGSLLVHIATAGFISAGVLGGWLIFDILRHGRHKKK</sequence>
<feature type="transmembrane region" description="Helical" evidence="2">
    <location>
        <begin position="527"/>
        <end position="551"/>
    </location>
</feature>
<dbReference type="Pfam" id="PF03109">
    <property type="entry name" value="ABC1"/>
    <property type="match status" value="1"/>
</dbReference>
<evidence type="ECO:0000259" key="3">
    <source>
        <dbReference type="Pfam" id="PF03109"/>
    </source>
</evidence>
<feature type="transmembrane region" description="Helical" evidence="2">
    <location>
        <begin position="497"/>
        <end position="521"/>
    </location>
</feature>
<dbReference type="InterPro" id="IPR050154">
    <property type="entry name" value="UbiB_kinase"/>
</dbReference>
<evidence type="ECO:0000313" key="5">
    <source>
        <dbReference type="Proteomes" id="UP000546464"/>
    </source>
</evidence>
<dbReference type="InterPro" id="IPR004147">
    <property type="entry name" value="ABC1_dom"/>
</dbReference>
<name>A0A842HD40_9BACT</name>
<dbReference type="EMBL" id="JACHVB010000020">
    <property type="protein sequence ID" value="MBC2593978.1"/>
    <property type="molecule type" value="Genomic_DNA"/>
</dbReference>
<dbReference type="SUPFAM" id="SSF56112">
    <property type="entry name" value="Protein kinase-like (PK-like)"/>
    <property type="match status" value="1"/>
</dbReference>
<dbReference type="AlphaFoldDB" id="A0A842HD40"/>
<dbReference type="CDD" id="cd05121">
    <property type="entry name" value="ABC1_ADCK3-like"/>
    <property type="match status" value="1"/>
</dbReference>
<reference evidence="4 5" key="1">
    <citation type="submission" date="2020-07" db="EMBL/GenBank/DDBJ databases">
        <authorList>
            <person name="Feng X."/>
        </authorList>
    </citation>
    <scope>NUCLEOTIDE SEQUENCE [LARGE SCALE GENOMIC DNA]</scope>
    <source>
        <strain evidence="4 5">JCM31066</strain>
    </source>
</reference>
<evidence type="ECO:0000313" key="4">
    <source>
        <dbReference type="EMBL" id="MBC2593978.1"/>
    </source>
</evidence>
<dbReference type="Proteomes" id="UP000546464">
    <property type="component" value="Unassembled WGS sequence"/>
</dbReference>
<protein>
    <submittedName>
        <fullName evidence="4">AarF/ABC1/UbiB kinase family protein</fullName>
    </submittedName>
</protein>
<organism evidence="4 5">
    <name type="scientific">Ruficoccus amylovorans</name>
    <dbReference type="NCBI Taxonomy" id="1804625"/>
    <lineage>
        <taxon>Bacteria</taxon>
        <taxon>Pseudomonadati</taxon>
        <taxon>Verrucomicrobiota</taxon>
        <taxon>Opitutia</taxon>
        <taxon>Puniceicoccales</taxon>
        <taxon>Cerasicoccaceae</taxon>
        <taxon>Ruficoccus</taxon>
    </lineage>
</organism>
<keyword evidence="4" id="KW-0808">Transferase</keyword>
<keyword evidence="2" id="KW-0472">Membrane</keyword>
<comment type="caution">
    <text evidence="4">The sequence shown here is derived from an EMBL/GenBank/DDBJ whole genome shotgun (WGS) entry which is preliminary data.</text>
</comment>
<keyword evidence="2" id="KW-0812">Transmembrane</keyword>
<feature type="domain" description="ABC1 atypical kinase-like" evidence="3">
    <location>
        <begin position="95"/>
        <end position="337"/>
    </location>
</feature>
<accession>A0A842HD40</accession>
<dbReference type="RefSeq" id="WP_185674963.1">
    <property type="nucleotide sequence ID" value="NZ_JACHVB010000020.1"/>
</dbReference>
<dbReference type="GO" id="GO:0016301">
    <property type="term" value="F:kinase activity"/>
    <property type="evidence" value="ECO:0007669"/>
    <property type="project" value="UniProtKB-KW"/>
</dbReference>
<keyword evidence="4" id="KW-0418">Kinase</keyword>